<dbReference type="OrthoDB" id="408373at2759"/>
<feature type="compositionally biased region" description="Pro residues" evidence="3">
    <location>
        <begin position="341"/>
        <end position="353"/>
    </location>
</feature>
<keyword evidence="2 5" id="KW-0378">Hydrolase</keyword>
<dbReference type="SUPFAM" id="SSF53474">
    <property type="entry name" value="alpha/beta-Hydrolases"/>
    <property type="match status" value="1"/>
</dbReference>
<organism evidence="5 6">
    <name type="scientific">Emericellopsis atlantica</name>
    <dbReference type="NCBI Taxonomy" id="2614577"/>
    <lineage>
        <taxon>Eukaryota</taxon>
        <taxon>Fungi</taxon>
        <taxon>Dikarya</taxon>
        <taxon>Ascomycota</taxon>
        <taxon>Pezizomycotina</taxon>
        <taxon>Sordariomycetes</taxon>
        <taxon>Hypocreomycetidae</taxon>
        <taxon>Hypocreales</taxon>
        <taxon>Bionectriaceae</taxon>
        <taxon>Emericellopsis</taxon>
    </lineage>
</organism>
<gene>
    <name evidence="5" type="ORF">F5Z01DRAFT_628785</name>
</gene>
<dbReference type="GO" id="GO:0016020">
    <property type="term" value="C:membrane"/>
    <property type="evidence" value="ECO:0007669"/>
    <property type="project" value="TreeGrafter"/>
</dbReference>
<evidence type="ECO:0000259" key="4">
    <source>
        <dbReference type="Pfam" id="PF00561"/>
    </source>
</evidence>
<evidence type="ECO:0000313" key="5">
    <source>
        <dbReference type="EMBL" id="KAG9250728.1"/>
    </source>
</evidence>
<dbReference type="InterPro" id="IPR002410">
    <property type="entry name" value="Peptidase_S33"/>
</dbReference>
<accession>A0A9P7ZFW5</accession>
<dbReference type="InterPro" id="IPR050266">
    <property type="entry name" value="AB_hydrolase_sf"/>
</dbReference>
<dbReference type="PANTHER" id="PTHR43798:SF33">
    <property type="entry name" value="HYDROLASE, PUTATIVE (AFU_ORTHOLOGUE AFUA_2G14860)-RELATED"/>
    <property type="match status" value="1"/>
</dbReference>
<dbReference type="Gene3D" id="3.40.50.1820">
    <property type="entry name" value="alpha/beta hydrolase"/>
    <property type="match status" value="1"/>
</dbReference>
<evidence type="ECO:0000256" key="2">
    <source>
        <dbReference type="ARBA" id="ARBA00022801"/>
    </source>
</evidence>
<sequence>MEPIIKQRTGHHVGRRGLEIQIRAWGLVRISRLPQWADEDDPKSVAIGNSSSRHLIKDASFSKVLNTCVQLRDKARLRVAIINDEPTLPLAIVVHDSPGVSDMKESQKKFGFLAKRFRLLIYDLRGSGRSDDMGPFTHQRWLVDIEELSRWAGDYLHFTLVGDGYGGCIALQYAIAYPKRLSALILHDTWVHGVHASMGNLKTVLTYQGKGPKPDVDRQLRLWSGFCVDEEDFAAAVSEIRHIYKPHITLASRLLHHETHNFAYSMNMPYYDLRSWLRQIRTPTLAVANKANVMNPVEAGIGFKTGIANAQLVICEDTEHATARDTLQSAAWAFLANIAGPEPPPPPPPPPESAPANGMPKPSEQPRETITIDDDDEEEESSEQDESDSASEDE</sequence>
<evidence type="ECO:0000313" key="6">
    <source>
        <dbReference type="Proteomes" id="UP000887229"/>
    </source>
</evidence>
<name>A0A9P7ZFW5_9HYPO</name>
<comment type="similarity">
    <text evidence="1">Belongs to the peptidase S33 family.</text>
</comment>
<feature type="region of interest" description="Disordered" evidence="3">
    <location>
        <begin position="337"/>
        <end position="394"/>
    </location>
</feature>
<reference evidence="5" key="1">
    <citation type="journal article" date="2021" name="IMA Fungus">
        <title>Genomic characterization of three marine fungi, including Emericellopsis atlantica sp. nov. with signatures of a generalist lifestyle and marine biomass degradation.</title>
        <authorList>
            <person name="Hagestad O.C."/>
            <person name="Hou L."/>
            <person name="Andersen J.H."/>
            <person name="Hansen E.H."/>
            <person name="Altermark B."/>
            <person name="Li C."/>
            <person name="Kuhnert E."/>
            <person name="Cox R.J."/>
            <person name="Crous P.W."/>
            <person name="Spatafora J.W."/>
            <person name="Lail K."/>
            <person name="Amirebrahimi M."/>
            <person name="Lipzen A."/>
            <person name="Pangilinan J."/>
            <person name="Andreopoulos W."/>
            <person name="Hayes R.D."/>
            <person name="Ng V."/>
            <person name="Grigoriev I.V."/>
            <person name="Jackson S.A."/>
            <person name="Sutton T.D.S."/>
            <person name="Dobson A.D.W."/>
            <person name="Rama T."/>
        </authorList>
    </citation>
    <scope>NUCLEOTIDE SEQUENCE</scope>
    <source>
        <strain evidence="5">TS7</strain>
    </source>
</reference>
<evidence type="ECO:0000256" key="1">
    <source>
        <dbReference type="ARBA" id="ARBA00010088"/>
    </source>
</evidence>
<dbReference type="InterPro" id="IPR029058">
    <property type="entry name" value="AB_hydrolase_fold"/>
</dbReference>
<evidence type="ECO:0000256" key="3">
    <source>
        <dbReference type="SAM" id="MobiDB-lite"/>
    </source>
</evidence>
<dbReference type="InterPro" id="IPR000073">
    <property type="entry name" value="AB_hydrolase_1"/>
</dbReference>
<dbReference type="PRINTS" id="PR00793">
    <property type="entry name" value="PROAMNOPTASE"/>
</dbReference>
<keyword evidence="6" id="KW-1185">Reference proteome</keyword>
<dbReference type="GO" id="GO:0006508">
    <property type="term" value="P:proteolysis"/>
    <property type="evidence" value="ECO:0007669"/>
    <property type="project" value="InterPro"/>
</dbReference>
<proteinExistence type="inferred from homology"/>
<dbReference type="Pfam" id="PF00561">
    <property type="entry name" value="Abhydrolase_1"/>
    <property type="match status" value="1"/>
</dbReference>
<feature type="compositionally biased region" description="Acidic residues" evidence="3">
    <location>
        <begin position="371"/>
        <end position="394"/>
    </location>
</feature>
<protein>
    <submittedName>
        <fullName evidence="5">Alpha/Beta hydrolase protein</fullName>
    </submittedName>
</protein>
<dbReference type="PRINTS" id="PR00111">
    <property type="entry name" value="ABHYDROLASE"/>
</dbReference>
<dbReference type="PANTHER" id="PTHR43798">
    <property type="entry name" value="MONOACYLGLYCEROL LIPASE"/>
    <property type="match status" value="1"/>
</dbReference>
<dbReference type="GO" id="GO:0008233">
    <property type="term" value="F:peptidase activity"/>
    <property type="evidence" value="ECO:0007669"/>
    <property type="project" value="InterPro"/>
</dbReference>
<dbReference type="AlphaFoldDB" id="A0A9P7ZFW5"/>
<dbReference type="Proteomes" id="UP000887229">
    <property type="component" value="Unassembled WGS sequence"/>
</dbReference>
<dbReference type="GeneID" id="70292526"/>
<comment type="caution">
    <text evidence="5">The sequence shown here is derived from an EMBL/GenBank/DDBJ whole genome shotgun (WGS) entry which is preliminary data.</text>
</comment>
<dbReference type="EMBL" id="MU251274">
    <property type="protein sequence ID" value="KAG9250728.1"/>
    <property type="molecule type" value="Genomic_DNA"/>
</dbReference>
<dbReference type="RefSeq" id="XP_046114652.1">
    <property type="nucleotide sequence ID" value="XM_046261623.1"/>
</dbReference>
<feature type="domain" description="AB hydrolase-1" evidence="4">
    <location>
        <begin position="113"/>
        <end position="192"/>
    </location>
</feature>